<keyword evidence="3" id="KW-1185">Reference proteome</keyword>
<organism evidence="2 3">
    <name type="scientific">Nocardiopsis rhodophaea</name>
    <dbReference type="NCBI Taxonomy" id="280238"/>
    <lineage>
        <taxon>Bacteria</taxon>
        <taxon>Bacillati</taxon>
        <taxon>Actinomycetota</taxon>
        <taxon>Actinomycetes</taxon>
        <taxon>Streptosporangiales</taxon>
        <taxon>Nocardiopsidaceae</taxon>
        <taxon>Nocardiopsis</taxon>
    </lineage>
</organism>
<evidence type="ECO:0000256" key="1">
    <source>
        <dbReference type="SAM" id="MobiDB-lite"/>
    </source>
</evidence>
<dbReference type="Proteomes" id="UP001501585">
    <property type="component" value="Unassembled WGS sequence"/>
</dbReference>
<dbReference type="EMBL" id="BAAAPC010000009">
    <property type="protein sequence ID" value="GAA1996879.1"/>
    <property type="molecule type" value="Genomic_DNA"/>
</dbReference>
<comment type="caution">
    <text evidence="2">The sequence shown here is derived from an EMBL/GenBank/DDBJ whole genome shotgun (WGS) entry which is preliminary data.</text>
</comment>
<name>A0ABN2T1S8_9ACTN</name>
<evidence type="ECO:0000313" key="2">
    <source>
        <dbReference type="EMBL" id="GAA1996879.1"/>
    </source>
</evidence>
<accession>A0ABN2T1S8</accession>
<gene>
    <name evidence="2" type="ORF">GCM10009799_24810</name>
</gene>
<evidence type="ECO:0000313" key="3">
    <source>
        <dbReference type="Proteomes" id="UP001501585"/>
    </source>
</evidence>
<sequence>MGLRLAAPMRGVDTAQRIRLVLEYDPQPPFDTGSVDGAPPEMVESVRQLVGGCGRPTGAATSALLPPAHSAGPSLWQTAPVREDRGTQTPVTGRPTRAHPPPQLRHDPPTSMRASGAGTTGRWGVVRCTAAGQCVVPPGRMSPES</sequence>
<reference evidence="2 3" key="1">
    <citation type="journal article" date="2019" name="Int. J. Syst. Evol. Microbiol.">
        <title>The Global Catalogue of Microorganisms (GCM) 10K type strain sequencing project: providing services to taxonomists for standard genome sequencing and annotation.</title>
        <authorList>
            <consortium name="The Broad Institute Genomics Platform"/>
            <consortium name="The Broad Institute Genome Sequencing Center for Infectious Disease"/>
            <person name="Wu L."/>
            <person name="Ma J."/>
        </authorList>
    </citation>
    <scope>NUCLEOTIDE SEQUENCE [LARGE SCALE GENOMIC DNA]</scope>
    <source>
        <strain evidence="2 3">JCM 15313</strain>
    </source>
</reference>
<proteinExistence type="predicted"/>
<feature type="region of interest" description="Disordered" evidence="1">
    <location>
        <begin position="53"/>
        <end position="124"/>
    </location>
</feature>
<protein>
    <submittedName>
        <fullName evidence="2">Uncharacterized protein</fullName>
    </submittedName>
</protein>